<dbReference type="OrthoDB" id="3469466at2759"/>
<dbReference type="RefSeq" id="XP_030978514.1">
    <property type="nucleotide sequence ID" value="XM_031128468.1"/>
</dbReference>
<evidence type="ECO:0000313" key="2">
    <source>
        <dbReference type="Proteomes" id="UP000515153"/>
    </source>
</evidence>
<feature type="domain" description="2EXR" evidence="1">
    <location>
        <begin position="25"/>
        <end position="152"/>
    </location>
</feature>
<dbReference type="Proteomes" id="UP000515153">
    <property type="component" value="Chromosome V"/>
</dbReference>
<dbReference type="PANTHER" id="PTHR35910:SF6">
    <property type="entry name" value="2EXR DOMAIN-CONTAINING PROTEIN"/>
    <property type="match status" value="1"/>
</dbReference>
<dbReference type="InterPro" id="IPR045518">
    <property type="entry name" value="2EXR"/>
</dbReference>
<reference evidence="3" key="2">
    <citation type="submission" date="2019-10" db="EMBL/GenBank/DDBJ databases">
        <authorList>
            <consortium name="NCBI Genome Project"/>
        </authorList>
    </citation>
    <scope>NUCLEOTIDE SEQUENCE</scope>
    <source>
        <strain evidence="3">NI907</strain>
    </source>
</reference>
<dbReference type="AlphaFoldDB" id="A0A6P8AUH8"/>
<reference evidence="3" key="3">
    <citation type="submission" date="2025-08" db="UniProtKB">
        <authorList>
            <consortium name="RefSeq"/>
        </authorList>
    </citation>
    <scope>IDENTIFICATION</scope>
    <source>
        <strain evidence="3">NI907</strain>
    </source>
</reference>
<reference evidence="2 3" key="1">
    <citation type="journal article" date="2019" name="Mol. Biol. Evol.">
        <title>Blast fungal genomes show frequent chromosomal changes, gene gains and losses, and effector gene turnover.</title>
        <authorList>
            <person name="Gomez Luciano L.B."/>
            <person name="Jason Tsai I."/>
            <person name="Chuma I."/>
            <person name="Tosa Y."/>
            <person name="Chen Y.H."/>
            <person name="Li J.Y."/>
            <person name="Li M.Y."/>
            <person name="Jade Lu M.Y."/>
            <person name="Nakayashiki H."/>
            <person name="Li W.H."/>
        </authorList>
    </citation>
    <scope>NUCLEOTIDE SEQUENCE [LARGE SCALE GENOMIC DNA]</scope>
    <source>
        <strain evidence="2 3">NI907</strain>
    </source>
</reference>
<dbReference type="KEGG" id="pgri:PgNI_08471"/>
<gene>
    <name evidence="3" type="ORF">PgNI_08471</name>
</gene>
<sequence length="413" mass="46090">MAATIPQHLQIINPSYPADGGGPAFSRFSQLPPELRLRIWNLSLEDHRRWLEIDIPGPPPVLYASAPTADAPEIPGYSTRNQLGNVISGRNYMASIGGLQLHSKLLRTSREAREVALRFYRVHIPLHFRATAFMDPPVARGTLYLSPECDIIELHSLGGCRNAAYQHPFLDFMHDLKAYDPQGIGICNLALGVGGIRSLRSLRKQNPAEAPAAAAFVDCVSRLQTITWMADSSRVRTTGVRFNRSVPIRGASPRFHVVGRDPRPVAPDLKYVATATSRDPRQMHTWWQEVLDRWEIRQVRPTKERVLLADRPDLPYAECDVWDAKTADEYLKEEENSWTEARLGHHVAVRTFAGGVPVEGSNELANATRPAIGFWLFPFEAFGDDGEGVVSWGPSTVFDLTGHWPELALSHLS</sequence>
<name>A0A6P8AUH8_PYRGI</name>
<dbReference type="GeneID" id="41963376"/>
<evidence type="ECO:0000313" key="3">
    <source>
        <dbReference type="RefSeq" id="XP_030978514.1"/>
    </source>
</evidence>
<dbReference type="Pfam" id="PF20150">
    <property type="entry name" value="2EXR"/>
    <property type="match status" value="1"/>
</dbReference>
<organism evidence="2 3">
    <name type="scientific">Pyricularia grisea</name>
    <name type="common">Crabgrass-specific blast fungus</name>
    <name type="synonym">Magnaporthe grisea</name>
    <dbReference type="NCBI Taxonomy" id="148305"/>
    <lineage>
        <taxon>Eukaryota</taxon>
        <taxon>Fungi</taxon>
        <taxon>Dikarya</taxon>
        <taxon>Ascomycota</taxon>
        <taxon>Pezizomycotina</taxon>
        <taxon>Sordariomycetes</taxon>
        <taxon>Sordariomycetidae</taxon>
        <taxon>Magnaporthales</taxon>
        <taxon>Pyriculariaceae</taxon>
        <taxon>Pyricularia</taxon>
    </lineage>
</organism>
<keyword evidence="2" id="KW-1185">Reference proteome</keyword>
<protein>
    <recommendedName>
        <fullName evidence="1">2EXR domain-containing protein</fullName>
    </recommendedName>
</protein>
<accession>A0A6P8AUH8</accession>
<evidence type="ECO:0000259" key="1">
    <source>
        <dbReference type="Pfam" id="PF20150"/>
    </source>
</evidence>
<dbReference type="PANTHER" id="PTHR35910">
    <property type="entry name" value="2EXR DOMAIN-CONTAINING PROTEIN"/>
    <property type="match status" value="1"/>
</dbReference>
<proteinExistence type="predicted"/>